<reference evidence="1" key="1">
    <citation type="submission" date="2023-07" db="EMBL/GenBank/DDBJ databases">
        <authorList>
            <person name="Xia Y."/>
        </authorList>
    </citation>
    <scope>NUCLEOTIDE SEQUENCE</scope>
    <source>
        <strain evidence="1">E</strain>
    </source>
</reference>
<dbReference type="EMBL" id="OR343189">
    <property type="protein sequence ID" value="WNL50393.1"/>
    <property type="molecule type" value="Genomic_DNA"/>
</dbReference>
<gene>
    <name evidence="1" type="ORF">MarDSR_354</name>
</gene>
<dbReference type="SUPFAM" id="SSF82185">
    <property type="entry name" value="Histone H3 K4-specific methyltransferase SET7/9 N-terminal domain"/>
    <property type="match status" value="1"/>
</dbReference>
<sequence length="198" mass="23116">MESLQSLCLNFIQKCCEKKTLKPEEFRKLPLELLEKVCGFIPTSIQIRMFGLCVRMIKGVMREKAHYSGSVLHGSFTKWDQYGNVLEEAEYRNGKKHGVFVQYNPSKNAVHLLENYRNGELHGERKVYKDGLVRKMEMYKKGLREGEKKIFFEDGKSVNKSLFFYRGKKEGKCVKYDEDGNILKEDIWVRGIRVGSSR</sequence>
<dbReference type="Gene3D" id="3.90.930.1">
    <property type="match status" value="1"/>
</dbReference>
<evidence type="ECO:0000313" key="1">
    <source>
        <dbReference type="EMBL" id="WNL50393.1"/>
    </source>
</evidence>
<organism evidence="1">
    <name type="scientific">Marseillevirus sp</name>
    <dbReference type="NCBI Taxonomy" id="2809551"/>
    <lineage>
        <taxon>Viruses</taxon>
        <taxon>Varidnaviria</taxon>
        <taxon>Bamfordvirae</taxon>
        <taxon>Nucleocytoviricota</taxon>
        <taxon>Megaviricetes</taxon>
        <taxon>Pimascovirales</taxon>
        <taxon>Pimascovirales incertae sedis</taxon>
        <taxon>Marseilleviridae</taxon>
        <taxon>Marseillevirus</taxon>
    </lineage>
</organism>
<name>A0AA96ENM4_9VIRU</name>
<protein>
    <submittedName>
        <fullName evidence="1">MORN repeat containing protein</fullName>
    </submittedName>
</protein>
<proteinExistence type="predicted"/>
<accession>A0AA96ENM4</accession>